<dbReference type="InterPro" id="IPR011604">
    <property type="entry name" value="PDDEXK-like_dom_sf"/>
</dbReference>
<dbReference type="SUPFAM" id="SSF52540">
    <property type="entry name" value="P-loop containing nucleoside triphosphate hydrolases"/>
    <property type="match status" value="1"/>
</dbReference>
<dbReference type="InterPro" id="IPR027417">
    <property type="entry name" value="P-loop_NTPase"/>
</dbReference>
<dbReference type="InterPro" id="IPR038726">
    <property type="entry name" value="PDDEXK_AddAB-type"/>
</dbReference>
<evidence type="ECO:0000259" key="1">
    <source>
        <dbReference type="Pfam" id="PF12705"/>
    </source>
</evidence>
<sequence>MLLTPLLLPPSAAFWPQVARALLAAHRDQLSGLRVIVPAFSHAQQLKAALAQELGGTFIPPRINTLSGWLALQLPDPEAPPVASDSQRLMTLYDSLRQQAWLKKLFSARRNADLLPLAQTLLTLSDELTQALLPGLQGSADAAQQRWQAALAQLSPPARSLLSDESQLVWSVWKSQLDANDAGVARFAQMMRLAADGGADETLIWINPAPSDAMESAFLAAYGERQTVCPITLDWRRSALPALYCEAWRELEQKADDAAGAPDLAAASAIAGLDAAPHGISLMPASSLEDEAQQGAQTIINWLQAGKSTIAIVAQDRVVARRIRALLERAEVFVSDETGWKLSTTRAAAALAAWFDVIATRAETAALLDVLKSPFLCADLPNKADQLMTIELALRRANVAGGWDAVQAAVANCAFESALIARIASQAGQFAHRRSLPEWLASTRSALDALGMTPALELDPAGAQTLALLAALEQDCRALTQPFSFAEWRAFINLQLEATPFVVSGSDRRVVMLPLNGARLRSFDAVLMAGSDAAHLPSQPAETLFFANAVRRELGLATRESRQHQQLRDFTELLSANAEVVLSWQAHQDGELNPVSAWIERLQLALARGPYPLAASSVPTRRVAIDTQSLTPVIASMPTPAAPQLVPAKLSASAYNSFVACPYQFFAARMLRVSALDDLSDMPEKRDYGGWLHRILNEYHSTVRDGTVTERAQFDGDQLGRAQLDREQLLRAISAKVFDDELRKNAAALGFYVRWQKVIPAYLEWANAREQLGWQFVFGEQAFSRELALDQDQGTITLHGRIDRIDQNTDGERAVLDYKTNNVAALKGKLKDGEDHQLPFYGLLSDVPVAAANYVALELTRDKARDKTGDVEAPHYADWQGALQRQIAGTMSAVRQGAALPANGVESVCQYCDVRGLCRKGAW</sequence>
<evidence type="ECO:0000313" key="3">
    <source>
        <dbReference type="Proteomes" id="UP001595530"/>
    </source>
</evidence>
<gene>
    <name evidence="2" type="ORF">ACFOFO_04940</name>
</gene>
<proteinExistence type="predicted"/>
<keyword evidence="3" id="KW-1185">Reference proteome</keyword>
<dbReference type="RefSeq" id="WP_390330991.1">
    <property type="nucleotide sequence ID" value="NZ_JBHRTP010000010.1"/>
</dbReference>
<comment type="caution">
    <text evidence="2">The sequence shown here is derived from an EMBL/GenBank/DDBJ whole genome shotgun (WGS) entry which is preliminary data.</text>
</comment>
<dbReference type="EMBL" id="JBHRTP010000010">
    <property type="protein sequence ID" value="MFC3107311.1"/>
    <property type="molecule type" value="Genomic_DNA"/>
</dbReference>
<accession>A0ABV7F0U2</accession>
<name>A0ABV7F0U2_9BURK</name>
<dbReference type="Gene3D" id="3.90.320.10">
    <property type="match status" value="1"/>
</dbReference>
<dbReference type="Pfam" id="PF12705">
    <property type="entry name" value="PDDEXK_1"/>
    <property type="match status" value="1"/>
</dbReference>
<protein>
    <submittedName>
        <fullName evidence="2">PD-(D/E)XK nuclease family protein</fullName>
    </submittedName>
</protein>
<reference evidence="3" key="1">
    <citation type="journal article" date="2019" name="Int. J. Syst. Evol. Microbiol.">
        <title>The Global Catalogue of Microorganisms (GCM) 10K type strain sequencing project: providing services to taxonomists for standard genome sequencing and annotation.</title>
        <authorList>
            <consortium name="The Broad Institute Genomics Platform"/>
            <consortium name="The Broad Institute Genome Sequencing Center for Infectious Disease"/>
            <person name="Wu L."/>
            <person name="Ma J."/>
        </authorList>
    </citation>
    <scope>NUCLEOTIDE SEQUENCE [LARGE SCALE GENOMIC DNA]</scope>
    <source>
        <strain evidence="3">KCTC 42986</strain>
    </source>
</reference>
<organism evidence="2 3">
    <name type="scientific">Undibacterium arcticum</name>
    <dbReference type="NCBI Taxonomy" id="1762892"/>
    <lineage>
        <taxon>Bacteria</taxon>
        <taxon>Pseudomonadati</taxon>
        <taxon>Pseudomonadota</taxon>
        <taxon>Betaproteobacteria</taxon>
        <taxon>Burkholderiales</taxon>
        <taxon>Oxalobacteraceae</taxon>
        <taxon>Undibacterium</taxon>
    </lineage>
</organism>
<feature type="domain" description="PD-(D/E)XK endonuclease-like" evidence="1">
    <location>
        <begin position="650"/>
        <end position="919"/>
    </location>
</feature>
<dbReference type="Proteomes" id="UP001595530">
    <property type="component" value="Unassembled WGS sequence"/>
</dbReference>
<evidence type="ECO:0000313" key="2">
    <source>
        <dbReference type="EMBL" id="MFC3107311.1"/>
    </source>
</evidence>